<sequence>MVGLRMNFEKIGVEYSMYGGWGGMRMVGERTGCGGRGGGSGTVQGVDGLSVAGAGSACSRRHERLHGRDRRTSFRAEKAYGDIKVNIMFSEFSDD</sequence>
<organism evidence="1 2">
    <name type="scientific">Batillaria attramentaria</name>
    <dbReference type="NCBI Taxonomy" id="370345"/>
    <lineage>
        <taxon>Eukaryota</taxon>
        <taxon>Metazoa</taxon>
        <taxon>Spiralia</taxon>
        <taxon>Lophotrochozoa</taxon>
        <taxon>Mollusca</taxon>
        <taxon>Gastropoda</taxon>
        <taxon>Caenogastropoda</taxon>
        <taxon>Sorbeoconcha</taxon>
        <taxon>Cerithioidea</taxon>
        <taxon>Batillariidae</taxon>
        <taxon>Batillaria</taxon>
    </lineage>
</organism>
<dbReference type="Proteomes" id="UP001519460">
    <property type="component" value="Unassembled WGS sequence"/>
</dbReference>
<proteinExistence type="predicted"/>
<gene>
    <name evidence="1" type="ORF">BaRGS_00001582</name>
</gene>
<protein>
    <submittedName>
        <fullName evidence="1">Uncharacterized protein</fullName>
    </submittedName>
</protein>
<accession>A0ABD0M7I6</accession>
<reference evidence="1 2" key="1">
    <citation type="journal article" date="2023" name="Sci. Data">
        <title>Genome assembly of the Korean intertidal mud-creeper Batillaria attramentaria.</title>
        <authorList>
            <person name="Patra A.K."/>
            <person name="Ho P.T."/>
            <person name="Jun S."/>
            <person name="Lee S.J."/>
            <person name="Kim Y."/>
            <person name="Won Y.J."/>
        </authorList>
    </citation>
    <scope>NUCLEOTIDE SEQUENCE [LARGE SCALE GENOMIC DNA]</scope>
    <source>
        <strain evidence="1">Wonlab-2016</strain>
    </source>
</reference>
<name>A0ABD0M7I6_9CAEN</name>
<comment type="caution">
    <text evidence="1">The sequence shown here is derived from an EMBL/GenBank/DDBJ whole genome shotgun (WGS) entry which is preliminary data.</text>
</comment>
<evidence type="ECO:0000313" key="1">
    <source>
        <dbReference type="EMBL" id="KAK7507647.1"/>
    </source>
</evidence>
<dbReference type="AlphaFoldDB" id="A0ABD0M7I6"/>
<dbReference type="EMBL" id="JACVVK020000004">
    <property type="protein sequence ID" value="KAK7507647.1"/>
    <property type="molecule type" value="Genomic_DNA"/>
</dbReference>
<evidence type="ECO:0000313" key="2">
    <source>
        <dbReference type="Proteomes" id="UP001519460"/>
    </source>
</evidence>
<keyword evidence="2" id="KW-1185">Reference proteome</keyword>